<keyword evidence="1" id="KW-0812">Transmembrane</keyword>
<accession>A0A1L8R247</accession>
<name>A0A1L8R247_9ENTE</name>
<evidence type="ECO:0000313" key="3">
    <source>
        <dbReference type="EMBL" id="OJG13776.1"/>
    </source>
</evidence>
<dbReference type="Proteomes" id="UP000182835">
    <property type="component" value="Unassembled WGS sequence"/>
</dbReference>
<evidence type="ECO:0000259" key="2">
    <source>
        <dbReference type="Pfam" id="PF04536"/>
    </source>
</evidence>
<feature type="transmembrane region" description="Helical" evidence="1">
    <location>
        <begin position="36"/>
        <end position="54"/>
    </location>
</feature>
<comment type="caution">
    <text evidence="3">The sequence shown here is derived from an EMBL/GenBank/DDBJ whole genome shotgun (WGS) entry which is preliminary data.</text>
</comment>
<dbReference type="PANTHER" id="PTHR30373:SF2">
    <property type="entry name" value="UPF0603 PROTEIN YGCG"/>
    <property type="match status" value="1"/>
</dbReference>
<feature type="domain" description="TPM" evidence="2">
    <location>
        <begin position="133"/>
        <end position="258"/>
    </location>
</feature>
<organism evidence="3 4">
    <name type="scientific">Enterococcus canintestini</name>
    <dbReference type="NCBI Taxonomy" id="317010"/>
    <lineage>
        <taxon>Bacteria</taxon>
        <taxon>Bacillati</taxon>
        <taxon>Bacillota</taxon>
        <taxon>Bacilli</taxon>
        <taxon>Lactobacillales</taxon>
        <taxon>Enterococcaceae</taxon>
        <taxon>Enterococcus</taxon>
    </lineage>
</organism>
<evidence type="ECO:0000256" key="1">
    <source>
        <dbReference type="SAM" id="Phobius"/>
    </source>
</evidence>
<dbReference type="PANTHER" id="PTHR30373">
    <property type="entry name" value="UPF0603 PROTEIN YGCG"/>
    <property type="match status" value="1"/>
</dbReference>
<dbReference type="AlphaFoldDB" id="A0A1L8R247"/>
<dbReference type="EMBL" id="JXKG01000035">
    <property type="protein sequence ID" value="OJG13776.1"/>
    <property type="molecule type" value="Genomic_DNA"/>
</dbReference>
<keyword evidence="1" id="KW-1133">Transmembrane helix</keyword>
<proteinExistence type="predicted"/>
<dbReference type="InterPro" id="IPR007621">
    <property type="entry name" value="TPM_dom"/>
</dbReference>
<dbReference type="Gene3D" id="3.10.310.50">
    <property type="match status" value="1"/>
</dbReference>
<sequence>MGQMNTKSPTSSTVKTDQRIREFYQGVKKRNRIMRFIFFMIILLFGVGLVGSIVDNHNFTAKKAEYNAQLQTLNTQREDILAGKIQPPQKSFDTVLKENMAKLGDYPSQANNYQVNIKETNATITINKNNIFVSDNAKIIDAATKKKIYNLNKQLAASTEGAQLEVVTVKELPGGEDIESYANKIFNQLGIGDKTQNNGVLYLVALDDRKFRLEVGYGLEGLIPDATADDIINNDDVVDLFKDKNYSKGISQVVGEVFDLMNTKTALVDSQIAQVESQKNNLNLFYWGLRIFFVVMILVAVVLLISLSRGIRYLKGIYQDYQTTSQQLPQMFTDEKSAQQTLKQTELYCVMLSGLFVAATASSVKRAVIQGRLLKQPNAKKLGLGRVLIGDTLYGNYGQVLTHSYLASSYNASNHNSSGGSGGGSWGSFGGGSSGGGGASGGW</sequence>
<protein>
    <recommendedName>
        <fullName evidence="2">TPM domain-containing protein</fullName>
    </recommendedName>
</protein>
<feature type="transmembrane region" description="Helical" evidence="1">
    <location>
        <begin position="284"/>
        <end position="305"/>
    </location>
</feature>
<evidence type="ECO:0000313" key="4">
    <source>
        <dbReference type="Proteomes" id="UP000182835"/>
    </source>
</evidence>
<keyword evidence="1" id="KW-0472">Membrane</keyword>
<reference evidence="3 4" key="1">
    <citation type="submission" date="2014-12" db="EMBL/GenBank/DDBJ databases">
        <title>Draft genome sequences of 29 type strains of Enterococci.</title>
        <authorList>
            <person name="Zhong Z."/>
            <person name="Sun Z."/>
            <person name="Liu W."/>
            <person name="Zhang W."/>
            <person name="Zhang H."/>
        </authorList>
    </citation>
    <scope>NUCLEOTIDE SEQUENCE [LARGE SCALE GENOMIC DNA]</scope>
    <source>
        <strain evidence="3 4">DSM 21207</strain>
    </source>
</reference>
<gene>
    <name evidence="3" type="ORF">RU96_GL001768</name>
</gene>
<dbReference type="Pfam" id="PF04536">
    <property type="entry name" value="TPM_phosphatase"/>
    <property type="match status" value="1"/>
</dbReference>
<dbReference type="STRING" id="317010.RU96_GL001768"/>